<evidence type="ECO:0000313" key="3">
    <source>
        <dbReference type="Proteomes" id="UP001396898"/>
    </source>
</evidence>
<name>A0ABR1SVB9_9PEZI</name>
<feature type="chain" id="PRO_5045790557" evidence="1">
    <location>
        <begin position="20"/>
        <end position="92"/>
    </location>
</feature>
<protein>
    <submittedName>
        <fullName evidence="2">Uncharacterized protein</fullName>
    </submittedName>
</protein>
<evidence type="ECO:0000256" key="1">
    <source>
        <dbReference type="SAM" id="SignalP"/>
    </source>
</evidence>
<evidence type="ECO:0000313" key="2">
    <source>
        <dbReference type="EMBL" id="KAK8037458.1"/>
    </source>
</evidence>
<dbReference type="EMBL" id="JAQQWI010000002">
    <property type="protein sequence ID" value="KAK8037458.1"/>
    <property type="molecule type" value="Genomic_DNA"/>
</dbReference>
<reference evidence="2 3" key="1">
    <citation type="submission" date="2023-01" db="EMBL/GenBank/DDBJ databases">
        <title>Analysis of 21 Apiospora genomes using comparative genomics revels a genus with tremendous synthesis potential of carbohydrate active enzymes and secondary metabolites.</title>
        <authorList>
            <person name="Sorensen T."/>
        </authorList>
    </citation>
    <scope>NUCLEOTIDE SEQUENCE [LARGE SCALE GENOMIC DNA]</scope>
    <source>
        <strain evidence="2 3">CBS 20057</strain>
    </source>
</reference>
<dbReference type="Proteomes" id="UP001396898">
    <property type="component" value="Unassembled WGS sequence"/>
</dbReference>
<keyword evidence="1" id="KW-0732">Signal</keyword>
<feature type="signal peptide" evidence="1">
    <location>
        <begin position="1"/>
        <end position="19"/>
    </location>
</feature>
<keyword evidence="3" id="KW-1185">Reference proteome</keyword>
<accession>A0ABR1SVB9</accession>
<sequence length="92" mass="9385">MQFLQLTVAALASASAVYAMPAPGTDTNAAAEKRDSPDQGVCNGTSCYIYFQNIACTQGTSTAQSGGGDGKECDVYDFGNGKAYALCPGRGS</sequence>
<organism evidence="2 3">
    <name type="scientific">Apiospora marii</name>
    <dbReference type="NCBI Taxonomy" id="335849"/>
    <lineage>
        <taxon>Eukaryota</taxon>
        <taxon>Fungi</taxon>
        <taxon>Dikarya</taxon>
        <taxon>Ascomycota</taxon>
        <taxon>Pezizomycotina</taxon>
        <taxon>Sordariomycetes</taxon>
        <taxon>Xylariomycetidae</taxon>
        <taxon>Amphisphaeriales</taxon>
        <taxon>Apiosporaceae</taxon>
        <taxon>Apiospora</taxon>
    </lineage>
</organism>
<gene>
    <name evidence="2" type="ORF">PG991_000804</name>
</gene>
<proteinExistence type="predicted"/>
<comment type="caution">
    <text evidence="2">The sequence shown here is derived from an EMBL/GenBank/DDBJ whole genome shotgun (WGS) entry which is preliminary data.</text>
</comment>